<dbReference type="Pfam" id="PF17189">
    <property type="entry name" value="Glyco_hydro_30C"/>
    <property type="match status" value="1"/>
</dbReference>
<name>A0A7L5E4J5_9SPHI</name>
<dbReference type="InterPro" id="IPR033453">
    <property type="entry name" value="Glyco_hydro_30_TIM-barrel"/>
</dbReference>
<dbReference type="SUPFAM" id="SSF51011">
    <property type="entry name" value="Glycosyl hydrolase domain"/>
    <property type="match status" value="1"/>
</dbReference>
<reference evidence="8 9" key="1">
    <citation type="submission" date="2020-04" db="EMBL/GenBank/DDBJ databases">
        <title>Genome sequencing of novel species.</title>
        <authorList>
            <person name="Heo J."/>
            <person name="Kim S.-J."/>
            <person name="Kim J.-S."/>
            <person name="Hong S.-B."/>
            <person name="Kwon S.-W."/>
        </authorList>
    </citation>
    <scope>NUCLEOTIDE SEQUENCE [LARGE SCALE GENOMIC DNA]</scope>
    <source>
        <strain evidence="8 9">F39-2</strain>
    </source>
</reference>
<dbReference type="AlphaFoldDB" id="A0A7L5E4J5"/>
<keyword evidence="3 4" id="KW-0378">Hydrolase</keyword>
<evidence type="ECO:0000259" key="7">
    <source>
        <dbReference type="Pfam" id="PF17189"/>
    </source>
</evidence>
<feature type="signal peptide" evidence="5">
    <location>
        <begin position="1"/>
        <end position="19"/>
    </location>
</feature>
<dbReference type="Gene3D" id="2.80.10.50">
    <property type="match status" value="1"/>
</dbReference>
<evidence type="ECO:0000256" key="1">
    <source>
        <dbReference type="ARBA" id="ARBA00005382"/>
    </source>
</evidence>
<dbReference type="PANTHER" id="PTHR11069:SF23">
    <property type="entry name" value="LYSOSOMAL ACID GLUCOSYLCERAMIDASE"/>
    <property type="match status" value="1"/>
</dbReference>
<dbReference type="InterPro" id="IPR033452">
    <property type="entry name" value="GH30_C"/>
</dbReference>
<evidence type="ECO:0000256" key="5">
    <source>
        <dbReference type="SAM" id="SignalP"/>
    </source>
</evidence>
<dbReference type="KEGG" id="mrob:HH214_21295"/>
<sequence>MRRKLYLLFSITTALLALYSCKKDIHSSPTGTDDNNSTIARANESVSIWMTTGDQSKLLQQQGNVTFAADAGTNNTTITVNEGTTYQGIDGFGFTLTEGSAKLISGMSASAQSSLLTELFNASSGVGLSIVRIGIGATDLSEYSYSYRDGASFSLSGPDLTYTIPILKKILAINSSIKVLATPWSAPMWMKTNGSFTGGTLKAENYESYGQYWLDYMNAMKAQGITIWAITPQNEPLNANNEPSMTLTKENELGLINDYIGPKLRGAGFNCKIICYDHNCDNTDFPTYVASNSSYVDGSAFHLYAGDISALTTVKNATGKNVYFTEQYTGSNGSFAGDLSWHVQNVVIGSMNNWARTALEWNLASDPNSGPHTAGGSTNSKGALTINGSSVTRNVGYYIISHASKFVRPDAVRISSNNSGSIQTTAFKNSDGTKVLLALNNGSSTISFKVKWGSQSFTYSLPGGAVATFKWSGTQSSSSSIPIGQNVTLKGINNLYVSSENGTQAMNCNRSSASGWETFTVVDAGNGKIALQSQGKYVSSENGTQAITCNRTSISDWEKFDWMVNADGKISLRGNNDKYVSSENGTQAMTCNRTSISGWEAFGVNQ</sequence>
<evidence type="ECO:0000256" key="2">
    <source>
        <dbReference type="ARBA" id="ARBA00022729"/>
    </source>
</evidence>
<evidence type="ECO:0000259" key="6">
    <source>
        <dbReference type="Pfam" id="PF02055"/>
    </source>
</evidence>
<dbReference type="SUPFAM" id="SSF51445">
    <property type="entry name" value="(Trans)glycosidases"/>
    <property type="match status" value="1"/>
</dbReference>
<organism evidence="8 9">
    <name type="scientific">Mucilaginibacter robiniae</name>
    <dbReference type="NCBI Taxonomy" id="2728022"/>
    <lineage>
        <taxon>Bacteria</taxon>
        <taxon>Pseudomonadati</taxon>
        <taxon>Bacteroidota</taxon>
        <taxon>Sphingobacteriia</taxon>
        <taxon>Sphingobacteriales</taxon>
        <taxon>Sphingobacteriaceae</taxon>
        <taxon>Mucilaginibacter</taxon>
    </lineage>
</organism>
<comment type="similarity">
    <text evidence="1 4">Belongs to the glycosyl hydrolase 30 family.</text>
</comment>
<dbReference type="CDD" id="cd23342">
    <property type="entry name" value="beta-trefoil_FSCN_ZgPorA-like"/>
    <property type="match status" value="1"/>
</dbReference>
<keyword evidence="2 5" id="KW-0732">Signal</keyword>
<keyword evidence="4" id="KW-0326">Glycosidase</keyword>
<dbReference type="SUPFAM" id="SSF50405">
    <property type="entry name" value="Actin-crosslinking proteins"/>
    <property type="match status" value="1"/>
</dbReference>
<dbReference type="GO" id="GO:0004348">
    <property type="term" value="F:glucosylceramidase activity"/>
    <property type="evidence" value="ECO:0007669"/>
    <property type="project" value="InterPro"/>
</dbReference>
<dbReference type="GO" id="GO:0006680">
    <property type="term" value="P:glucosylceramide catabolic process"/>
    <property type="evidence" value="ECO:0007669"/>
    <property type="project" value="TreeGrafter"/>
</dbReference>
<evidence type="ECO:0000313" key="8">
    <source>
        <dbReference type="EMBL" id="QJD98232.1"/>
    </source>
</evidence>
<feature type="chain" id="PRO_5029877942" evidence="5">
    <location>
        <begin position="20"/>
        <end position="606"/>
    </location>
</feature>
<dbReference type="EMBL" id="CP051682">
    <property type="protein sequence ID" value="QJD98232.1"/>
    <property type="molecule type" value="Genomic_DNA"/>
</dbReference>
<gene>
    <name evidence="8" type="ORF">HH214_21295</name>
</gene>
<dbReference type="Pfam" id="PF02055">
    <property type="entry name" value="Glyco_hydro_30"/>
    <property type="match status" value="1"/>
</dbReference>
<keyword evidence="9" id="KW-1185">Reference proteome</keyword>
<dbReference type="InterPro" id="IPR001139">
    <property type="entry name" value="Glyco_hydro_30"/>
</dbReference>
<dbReference type="GO" id="GO:0016020">
    <property type="term" value="C:membrane"/>
    <property type="evidence" value="ECO:0007669"/>
    <property type="project" value="GOC"/>
</dbReference>
<dbReference type="PROSITE" id="PS51257">
    <property type="entry name" value="PROKAR_LIPOPROTEIN"/>
    <property type="match status" value="1"/>
</dbReference>
<dbReference type="InterPro" id="IPR013780">
    <property type="entry name" value="Glyco_hydro_b"/>
</dbReference>
<dbReference type="InterPro" id="IPR017853">
    <property type="entry name" value="GH"/>
</dbReference>
<dbReference type="Gene3D" id="2.60.40.1180">
    <property type="entry name" value="Golgi alpha-mannosidase II"/>
    <property type="match status" value="1"/>
</dbReference>
<feature type="domain" description="Glycosyl hydrolase family 30 beta sandwich" evidence="7">
    <location>
        <begin position="410"/>
        <end position="469"/>
    </location>
</feature>
<feature type="domain" description="Glycosyl hydrolase family 30 TIM-barrel" evidence="6">
    <location>
        <begin position="89"/>
        <end position="407"/>
    </location>
</feature>
<dbReference type="Proteomes" id="UP000503278">
    <property type="component" value="Chromosome"/>
</dbReference>
<proteinExistence type="inferred from homology"/>
<dbReference type="PRINTS" id="PR00843">
    <property type="entry name" value="GLHYDRLASE30"/>
</dbReference>
<dbReference type="RefSeq" id="WP_169610974.1">
    <property type="nucleotide sequence ID" value="NZ_CP051682.1"/>
</dbReference>
<dbReference type="PANTHER" id="PTHR11069">
    <property type="entry name" value="GLUCOSYLCERAMIDASE"/>
    <property type="match status" value="1"/>
</dbReference>
<accession>A0A7L5E4J5</accession>
<evidence type="ECO:0000256" key="4">
    <source>
        <dbReference type="RuleBase" id="RU361188"/>
    </source>
</evidence>
<dbReference type="Gene3D" id="3.20.20.80">
    <property type="entry name" value="Glycosidases"/>
    <property type="match status" value="1"/>
</dbReference>
<evidence type="ECO:0000256" key="3">
    <source>
        <dbReference type="ARBA" id="ARBA00022801"/>
    </source>
</evidence>
<protein>
    <submittedName>
        <fullName evidence="8">Glucan endo-1,6-beta-glucosidase</fullName>
    </submittedName>
</protein>
<dbReference type="InterPro" id="IPR008999">
    <property type="entry name" value="Actin-crosslinking"/>
</dbReference>
<evidence type="ECO:0000313" key="9">
    <source>
        <dbReference type="Proteomes" id="UP000503278"/>
    </source>
</evidence>